<dbReference type="OrthoDB" id="8450711at2"/>
<dbReference type="RefSeq" id="WP_113943070.1">
    <property type="nucleotide sequence ID" value="NZ_JBHEEG010000005.1"/>
</dbReference>
<name>A0A366EA92_9HYPH</name>
<organism evidence="1 2">
    <name type="scientific">Pseudochrobactrum asaccharolyticum</name>
    <dbReference type="NCBI Taxonomy" id="354351"/>
    <lineage>
        <taxon>Bacteria</taxon>
        <taxon>Pseudomonadati</taxon>
        <taxon>Pseudomonadota</taxon>
        <taxon>Alphaproteobacteria</taxon>
        <taxon>Hyphomicrobiales</taxon>
        <taxon>Brucellaceae</taxon>
        <taxon>Pseudochrobactrum</taxon>
    </lineage>
</organism>
<gene>
    <name evidence="1" type="ORF">DFR47_101852</name>
</gene>
<protein>
    <submittedName>
        <fullName evidence="1">Uncharacterized protein DUF982</fullName>
    </submittedName>
</protein>
<reference evidence="1 2" key="1">
    <citation type="submission" date="2018-06" db="EMBL/GenBank/DDBJ databases">
        <title>Genomic Encyclopedia of Type Strains, Phase IV (KMG-IV): sequencing the most valuable type-strain genomes for metagenomic binning, comparative biology and taxonomic classification.</title>
        <authorList>
            <person name="Goeker M."/>
        </authorList>
    </citation>
    <scope>NUCLEOTIDE SEQUENCE [LARGE SCALE GENOMIC DNA]</scope>
    <source>
        <strain evidence="1 2">DSM 25619</strain>
    </source>
</reference>
<evidence type="ECO:0000313" key="2">
    <source>
        <dbReference type="Proteomes" id="UP000252893"/>
    </source>
</evidence>
<dbReference type="InterPro" id="IPR010385">
    <property type="entry name" value="DUF982"/>
</dbReference>
<dbReference type="EMBL" id="QNRH01000001">
    <property type="protein sequence ID" value="RBO99237.1"/>
    <property type="molecule type" value="Genomic_DNA"/>
</dbReference>
<dbReference type="Pfam" id="PF06169">
    <property type="entry name" value="DUF982"/>
    <property type="match status" value="1"/>
</dbReference>
<dbReference type="Gene3D" id="6.10.250.730">
    <property type="match status" value="1"/>
</dbReference>
<evidence type="ECO:0000313" key="1">
    <source>
        <dbReference type="EMBL" id="RBO99237.1"/>
    </source>
</evidence>
<comment type="caution">
    <text evidence="1">The sequence shown here is derived from an EMBL/GenBank/DDBJ whole genome shotgun (WGS) entry which is preliminary data.</text>
</comment>
<sequence length="79" mass="8607">MNLIYWDEAVIINIADGITHSIGNIADAENFMLSQWERFDLDSMGKAITACLTCSHDSVSTQSARLAFEQAAEISGLLA</sequence>
<proteinExistence type="predicted"/>
<dbReference type="AlphaFoldDB" id="A0A366EA92"/>
<dbReference type="Proteomes" id="UP000252893">
    <property type="component" value="Unassembled WGS sequence"/>
</dbReference>
<accession>A0A366EA92</accession>
<keyword evidence="2" id="KW-1185">Reference proteome</keyword>